<dbReference type="EMBL" id="PGGS01000036">
    <property type="protein sequence ID" value="PNH11169.1"/>
    <property type="molecule type" value="Genomic_DNA"/>
</dbReference>
<accession>A0A2J8AF76</accession>
<name>A0A2J8AF76_9CHLO</name>
<reference evidence="2 3" key="1">
    <citation type="journal article" date="2017" name="Mol. Biol. Evol.">
        <title>The 4-celled Tetrabaena socialis nuclear genome reveals the essential components for genetic control of cell number at the origin of multicellularity in the volvocine lineage.</title>
        <authorList>
            <person name="Featherston J."/>
            <person name="Arakaki Y."/>
            <person name="Hanschen E.R."/>
            <person name="Ferris P.J."/>
            <person name="Michod R.E."/>
            <person name="Olson B.J.S.C."/>
            <person name="Nozaki H."/>
            <person name="Durand P.M."/>
        </authorList>
    </citation>
    <scope>NUCLEOTIDE SEQUENCE [LARGE SCALE GENOMIC DNA]</scope>
    <source>
        <strain evidence="2 3">NIES-571</strain>
    </source>
</reference>
<evidence type="ECO:0000256" key="1">
    <source>
        <dbReference type="SAM" id="MobiDB-lite"/>
    </source>
</evidence>
<dbReference type="AlphaFoldDB" id="A0A2J8AF76"/>
<evidence type="ECO:0000313" key="2">
    <source>
        <dbReference type="EMBL" id="PNH11169.1"/>
    </source>
</evidence>
<protein>
    <submittedName>
        <fullName evidence="2">Uncharacterized protein</fullName>
    </submittedName>
</protein>
<dbReference type="OrthoDB" id="531954at2759"/>
<comment type="caution">
    <text evidence="2">The sequence shown here is derived from an EMBL/GenBank/DDBJ whole genome shotgun (WGS) entry which is preliminary data.</text>
</comment>
<feature type="compositionally biased region" description="Low complexity" evidence="1">
    <location>
        <begin position="162"/>
        <end position="189"/>
    </location>
</feature>
<evidence type="ECO:0000313" key="3">
    <source>
        <dbReference type="Proteomes" id="UP000236333"/>
    </source>
</evidence>
<sequence length="468" mass="48669">MSLEVCLEACPVNPMDALPVGEDYDGHVDWAFLPPPAMHVIGTLLPSSSVIKARVVNKHWASCLAGVVDTLYIVPEAFPAEQATREVPLAFPRSTTVNLDLQDTFMAVPQEVKDSLERYEAQRKGQPLPGGDADAVMADAAARDDAAGAAGPSGAAAGGPGAAAEAGAQPPAGAPPAAADAAGPAPPGAAAAADAADLVRIAMWSGIQKLDIKFPEHEREWHQEDAVVELLEFRSKLAPTPGAAVIASVLDNAPAAQLAGGAAATPMATDARLGGGGGPPGTVTVASGPGASVVAAAALPQPPTGAANTAGLTSWWSPLLPLLALPNMSDFSRPLLNAAPPPFSCLPSRALQTLLLENVELRRKETDCLRNLTSLERRTTCRHFPEFEGMPLQKLVVSNCCVKAKGITSIATECMGLTHLVFAVYKVNEVSDLRELQSALRQMVRSLKQLQVLKVRVLAGCITQGMVR</sequence>
<feature type="region of interest" description="Disordered" evidence="1">
    <location>
        <begin position="144"/>
        <end position="189"/>
    </location>
</feature>
<proteinExistence type="predicted"/>
<organism evidence="2 3">
    <name type="scientific">Tetrabaena socialis</name>
    <dbReference type="NCBI Taxonomy" id="47790"/>
    <lineage>
        <taxon>Eukaryota</taxon>
        <taxon>Viridiplantae</taxon>
        <taxon>Chlorophyta</taxon>
        <taxon>core chlorophytes</taxon>
        <taxon>Chlorophyceae</taxon>
        <taxon>CS clade</taxon>
        <taxon>Chlamydomonadales</taxon>
        <taxon>Tetrabaenaceae</taxon>
        <taxon>Tetrabaena</taxon>
    </lineage>
</organism>
<gene>
    <name evidence="2" type="ORF">TSOC_002019</name>
</gene>
<dbReference type="Proteomes" id="UP000236333">
    <property type="component" value="Unassembled WGS sequence"/>
</dbReference>
<keyword evidence="3" id="KW-1185">Reference proteome</keyword>